<dbReference type="Proteomes" id="UP001498398">
    <property type="component" value="Unassembled WGS sequence"/>
</dbReference>
<protein>
    <recommendedName>
        <fullName evidence="11">Probable pectate lyase F</fullName>
        <ecNumber evidence="5">4.2.2.2</ecNumber>
    </recommendedName>
</protein>
<dbReference type="PANTHER" id="PTHR33407">
    <property type="entry name" value="PECTATE LYASE F-RELATED"/>
    <property type="match status" value="1"/>
</dbReference>
<dbReference type="Gene3D" id="3.80.10.10">
    <property type="entry name" value="Ribonuclease Inhibitor"/>
    <property type="match status" value="1"/>
</dbReference>
<comment type="catalytic activity">
    <reaction evidence="1">
        <text>Eliminative cleavage of (1-&gt;4)-alpha-D-galacturonan to give oligosaccharides with 4-deoxy-alpha-D-galact-4-enuronosyl groups at their non-reducing ends.</text>
        <dbReference type="EC" id="4.2.2.2"/>
    </reaction>
</comment>
<keyword evidence="14" id="KW-1185">Reference proteome</keyword>
<evidence type="ECO:0000256" key="11">
    <source>
        <dbReference type="ARBA" id="ARBA00039895"/>
    </source>
</evidence>
<gene>
    <name evidence="13" type="ORF">VKT23_006056</name>
</gene>
<evidence type="ECO:0000256" key="10">
    <source>
        <dbReference type="ARBA" id="ARBA00025679"/>
    </source>
</evidence>
<organism evidence="13 14">
    <name type="scientific">Marasmiellus scandens</name>
    <dbReference type="NCBI Taxonomy" id="2682957"/>
    <lineage>
        <taxon>Eukaryota</taxon>
        <taxon>Fungi</taxon>
        <taxon>Dikarya</taxon>
        <taxon>Basidiomycota</taxon>
        <taxon>Agaricomycotina</taxon>
        <taxon>Agaricomycetes</taxon>
        <taxon>Agaricomycetidae</taxon>
        <taxon>Agaricales</taxon>
        <taxon>Marasmiineae</taxon>
        <taxon>Omphalotaceae</taxon>
        <taxon>Marasmiellus</taxon>
    </lineage>
</organism>
<evidence type="ECO:0000256" key="5">
    <source>
        <dbReference type="ARBA" id="ARBA00012272"/>
    </source>
</evidence>
<dbReference type="PANTHER" id="PTHR33407:SF9">
    <property type="entry name" value="PECTATE LYASE F-RELATED"/>
    <property type="match status" value="1"/>
</dbReference>
<dbReference type="SUPFAM" id="SSF52047">
    <property type="entry name" value="RNI-like"/>
    <property type="match status" value="1"/>
</dbReference>
<keyword evidence="6" id="KW-0964">Secreted</keyword>
<dbReference type="InterPro" id="IPR032675">
    <property type="entry name" value="LRR_dom_sf"/>
</dbReference>
<evidence type="ECO:0000256" key="1">
    <source>
        <dbReference type="ARBA" id="ARBA00000695"/>
    </source>
</evidence>
<feature type="signal peptide" evidence="12">
    <location>
        <begin position="1"/>
        <end position="18"/>
    </location>
</feature>
<comment type="similarity">
    <text evidence="4">Belongs to the polysaccharide lyase 3 family.</text>
</comment>
<feature type="chain" id="PRO_5045553741" description="Probable pectate lyase F" evidence="12">
    <location>
        <begin position="19"/>
        <end position="857"/>
    </location>
</feature>
<evidence type="ECO:0000256" key="12">
    <source>
        <dbReference type="SAM" id="SignalP"/>
    </source>
</evidence>
<keyword evidence="9" id="KW-0456">Lyase</keyword>
<evidence type="ECO:0000313" key="13">
    <source>
        <dbReference type="EMBL" id="KAK7464851.1"/>
    </source>
</evidence>
<keyword evidence="8" id="KW-0106">Calcium</keyword>
<dbReference type="InterPro" id="IPR012334">
    <property type="entry name" value="Pectin_lyas_fold"/>
</dbReference>
<evidence type="ECO:0000256" key="4">
    <source>
        <dbReference type="ARBA" id="ARBA00006463"/>
    </source>
</evidence>
<evidence type="ECO:0000256" key="3">
    <source>
        <dbReference type="ARBA" id="ARBA00004613"/>
    </source>
</evidence>
<sequence length="857" mass="95689">MFVSVALLTAALVAFANAAPASNATIVERAASCTFPSPPRTSSLSSAMTITGTFDGGNVRFDRGSGACKGQTEGGDSDAVFLLQNGATLQNVVIGANQAEGVHCLGSCTLRNVWFEDVCEDAITIKQSSGTSTITGGGAKHAEDKVVQHNGGGTVVIDSFCVQDFGKLYRSCGNCKSQFQRTVRVSNVIAQDGSVLAGVNSNFGDVAVISSSSNKLTNVKSVCDTYQGNSNGDEPPKLTSNQKNSNLCFGHPSFILELSQYNLSDILMEWNAPRRISDDRRELSFIPQEIYEEIFLYFDPQSKILNEDCDLGEADCRRILLRISSACRLFRIIVFPILFRTITFSGVAIKSDHASQSSSKHTFCKDLVESHGVQGNTGPESFFYRSLGRYVKTCVFRGWSSNAIDPWDVDTASVGYTPFPKVSQNQLPIYLEALSLFENLQTLRFVDTDVDDEILDTTTRLKKLTHLVFDHCNFHLAFGNGKECQKPPTLSLVRLNFHSRPIPSEIIYSTRIDRWEEINTNDRQFLFFLAIDNCTMFSSLKILRLGFVGRGYDTIDLKTILKCMPELVELYLLDMAWASGDHTQGTLVSLKKLTILHCLAQLVPMAARIDPAVPRPNPILPRNLAAHLTVLGLSHKLLPSTDRPGDNSDFSANFPRLQVLLIHDHCQKSQPVSFSDLENRSDPNHYETELLYELFSIWKHIHGLRALHISVNACYSWKNSKDFPEIPWNLPLQNRLICSLFATLGCNPLLEEVSFTPEVKWHRLGGARVITEIAVQKQEHCKDFDEVAELLVLGLIKREILARAWDTIEHGTGSFDKDMEWVPFVPSQKREIVAKMTESGREFWDYRDCFLRATMWV</sequence>
<dbReference type="EMBL" id="JBANRG010000007">
    <property type="protein sequence ID" value="KAK7464851.1"/>
    <property type="molecule type" value="Genomic_DNA"/>
</dbReference>
<dbReference type="EC" id="4.2.2.2" evidence="5"/>
<comment type="subcellular location">
    <subcellularLocation>
        <location evidence="3">Secreted</location>
    </subcellularLocation>
</comment>
<evidence type="ECO:0000313" key="14">
    <source>
        <dbReference type="Proteomes" id="UP001498398"/>
    </source>
</evidence>
<evidence type="ECO:0000256" key="6">
    <source>
        <dbReference type="ARBA" id="ARBA00022525"/>
    </source>
</evidence>
<dbReference type="Gene3D" id="2.160.20.10">
    <property type="entry name" value="Single-stranded right-handed beta-helix, Pectin lyase-like"/>
    <property type="match status" value="1"/>
</dbReference>
<reference evidence="13 14" key="1">
    <citation type="submission" date="2024-01" db="EMBL/GenBank/DDBJ databases">
        <title>A draft genome for the cacao thread blight pathogen Marasmiellus scandens.</title>
        <authorList>
            <person name="Baruah I.K."/>
            <person name="Leung J."/>
            <person name="Bukari Y."/>
            <person name="Amoako-Attah I."/>
            <person name="Meinhardt L.W."/>
            <person name="Bailey B.A."/>
            <person name="Cohen S.P."/>
        </authorList>
    </citation>
    <scope>NUCLEOTIDE SEQUENCE [LARGE SCALE GENOMIC DNA]</scope>
    <source>
        <strain evidence="13 14">GH-19</strain>
    </source>
</reference>
<evidence type="ECO:0000256" key="8">
    <source>
        <dbReference type="ARBA" id="ARBA00022837"/>
    </source>
</evidence>
<dbReference type="InterPro" id="IPR004898">
    <property type="entry name" value="Pectate_lyase_PlyH/PlyE-like"/>
</dbReference>
<comment type="cofactor">
    <cofactor evidence="2">
        <name>Ca(2+)</name>
        <dbReference type="ChEBI" id="CHEBI:29108"/>
    </cofactor>
</comment>
<proteinExistence type="inferred from homology"/>
<evidence type="ECO:0000256" key="9">
    <source>
        <dbReference type="ARBA" id="ARBA00023239"/>
    </source>
</evidence>
<dbReference type="InterPro" id="IPR011050">
    <property type="entry name" value="Pectin_lyase_fold/virulence"/>
</dbReference>
<dbReference type="Pfam" id="PF03211">
    <property type="entry name" value="Pectate_lyase"/>
    <property type="match status" value="1"/>
</dbReference>
<dbReference type="SUPFAM" id="SSF51126">
    <property type="entry name" value="Pectin lyase-like"/>
    <property type="match status" value="1"/>
</dbReference>
<comment type="function">
    <text evidence="10">Pectinolytic enzyme consist of four classes of enzymes: pectin lyase, polygalacturonase, pectin methylesterase and rhamnogalacturonase. Among pectinolytic enzymes, pectin lyase is the most important in depolymerization of pectin, since it cleaves internal glycosidic bonds of highly methylated pectins. Favors pectate, the anion, over pectin, the methyl ester.</text>
</comment>
<evidence type="ECO:0000256" key="2">
    <source>
        <dbReference type="ARBA" id="ARBA00001913"/>
    </source>
</evidence>
<evidence type="ECO:0000256" key="7">
    <source>
        <dbReference type="ARBA" id="ARBA00022729"/>
    </source>
</evidence>
<name>A0ABR1JUX9_9AGAR</name>
<comment type="caution">
    <text evidence="13">The sequence shown here is derived from an EMBL/GenBank/DDBJ whole genome shotgun (WGS) entry which is preliminary data.</text>
</comment>
<accession>A0ABR1JUX9</accession>
<keyword evidence="7 12" id="KW-0732">Signal</keyword>